<dbReference type="Pfam" id="PF07690">
    <property type="entry name" value="MFS_1"/>
    <property type="match status" value="1"/>
</dbReference>
<keyword evidence="2" id="KW-0813">Transport</keyword>
<feature type="transmembrane region" description="Helical" evidence="7">
    <location>
        <begin position="297"/>
        <end position="320"/>
    </location>
</feature>
<evidence type="ECO:0000256" key="7">
    <source>
        <dbReference type="SAM" id="Phobius"/>
    </source>
</evidence>
<evidence type="ECO:0000313" key="8">
    <source>
        <dbReference type="EMBL" id="KAF9955245.1"/>
    </source>
</evidence>
<dbReference type="PANTHER" id="PTHR43791">
    <property type="entry name" value="PERMEASE-RELATED"/>
    <property type="match status" value="1"/>
</dbReference>
<dbReference type="EMBL" id="JAAAHY010000915">
    <property type="protein sequence ID" value="KAF9955245.1"/>
    <property type="molecule type" value="Genomic_DNA"/>
</dbReference>
<dbReference type="GO" id="GO:0022857">
    <property type="term" value="F:transmembrane transporter activity"/>
    <property type="evidence" value="ECO:0007669"/>
    <property type="project" value="InterPro"/>
</dbReference>
<feature type="region of interest" description="Disordered" evidence="6">
    <location>
        <begin position="12"/>
        <end position="140"/>
    </location>
</feature>
<dbReference type="InterPro" id="IPR011701">
    <property type="entry name" value="MFS"/>
</dbReference>
<evidence type="ECO:0000256" key="4">
    <source>
        <dbReference type="ARBA" id="ARBA00022989"/>
    </source>
</evidence>
<comment type="subcellular location">
    <subcellularLocation>
        <location evidence="1">Membrane</location>
        <topology evidence="1">Multi-pass membrane protein</topology>
    </subcellularLocation>
</comment>
<evidence type="ECO:0000256" key="1">
    <source>
        <dbReference type="ARBA" id="ARBA00004141"/>
    </source>
</evidence>
<sequence length="647" mass="70393">MTSLSVIRLHVASPASSSSPSISGSSSPTIRSQSISLDGNEDDDDVDESERYEDDQSSRYLDVPSLHNGRDANTSQTTLRASTTNLSTKTCTSSSAPSIRSVGHHLPTSPGQAFPSTKSHRISSIFRGTGSNRSSRRPSVNGIDQGLKLSFLSTLGPGIPVTPTASVFGDNLNGFIDRDPQNPGGLFGYSPEEEKRLVRKIDWRLIPILGLFYGASTLNRINLTNARMFAFEISLHATAEEFSWAIAVFFCGFGLAEIPSIMALLYLTPKVWLPTSMFIWGCITFAMAWVKIFPLLLVLRFLLGIAEAALIPGVLIYISMFYKRSEQTFRMALLQTFSSAAGVLGGLISGITGRLDGRIRNDTKVKVNRRITKPDIIAALKDPKVYIFMAMNLFLTVPLISSNGVLSRAWMAIGKSLKDGDGPLFPPNITSPDEPLSITGASMGFLKPAVETLMQEPTSAARILAQLLSSPAYLVGAMSAFGAAILADRTQQRGTIMMGLAVVTIAGYCMELFTLNVYVNYVGVLVINMGQTPITPIVTSWLTTNVGGYAKRAIAVAMFLLSQSAAGVLGSQLYKSKDGPRYMRGHLINIACMVLLIIFAALQRFMLKRENNRRNYSVSFGVNPLKAFSKSELRDINDSHPAFRYTL</sequence>
<feature type="transmembrane region" description="Helical" evidence="7">
    <location>
        <begin position="494"/>
        <end position="515"/>
    </location>
</feature>
<dbReference type="PANTHER" id="PTHR43791:SF36">
    <property type="entry name" value="TRANSPORTER, PUTATIVE (AFU_ORTHOLOGUE AFUA_6G08340)-RELATED"/>
    <property type="match status" value="1"/>
</dbReference>
<feature type="compositionally biased region" description="Acidic residues" evidence="6">
    <location>
        <begin position="39"/>
        <end position="55"/>
    </location>
</feature>
<proteinExistence type="predicted"/>
<keyword evidence="4 7" id="KW-1133">Transmembrane helix</keyword>
<feature type="compositionally biased region" description="Low complexity" evidence="6">
    <location>
        <begin position="13"/>
        <end position="38"/>
    </location>
</feature>
<evidence type="ECO:0008006" key="10">
    <source>
        <dbReference type="Google" id="ProtNLM"/>
    </source>
</evidence>
<evidence type="ECO:0000256" key="2">
    <source>
        <dbReference type="ARBA" id="ARBA00022448"/>
    </source>
</evidence>
<accession>A0A9P6LZV9</accession>
<keyword evidence="9" id="KW-1185">Reference proteome</keyword>
<feature type="transmembrane region" description="Helical" evidence="7">
    <location>
        <begin position="554"/>
        <end position="574"/>
    </location>
</feature>
<feature type="transmembrane region" description="Helical" evidence="7">
    <location>
        <begin position="463"/>
        <end position="487"/>
    </location>
</feature>
<dbReference type="Proteomes" id="UP000738359">
    <property type="component" value="Unassembled WGS sequence"/>
</dbReference>
<comment type="caution">
    <text evidence="8">The sequence shown here is derived from an EMBL/GenBank/DDBJ whole genome shotgun (WGS) entry which is preliminary data.</text>
</comment>
<gene>
    <name evidence="8" type="ORF">BGZ70_010300</name>
</gene>
<feature type="transmembrane region" description="Helical" evidence="7">
    <location>
        <begin position="385"/>
        <end position="406"/>
    </location>
</feature>
<keyword evidence="3 7" id="KW-0812">Transmembrane</keyword>
<feature type="compositionally biased region" description="Polar residues" evidence="6">
    <location>
        <begin position="71"/>
        <end position="98"/>
    </location>
</feature>
<feature type="transmembrane region" description="Helical" evidence="7">
    <location>
        <begin position="242"/>
        <end position="265"/>
    </location>
</feature>
<keyword evidence="5 7" id="KW-0472">Membrane</keyword>
<dbReference type="OrthoDB" id="2985014at2759"/>
<reference evidence="8" key="1">
    <citation type="journal article" date="2020" name="Fungal Divers.">
        <title>Resolving the Mortierellaceae phylogeny through synthesis of multi-gene phylogenetics and phylogenomics.</title>
        <authorList>
            <person name="Vandepol N."/>
            <person name="Liber J."/>
            <person name="Desiro A."/>
            <person name="Na H."/>
            <person name="Kennedy M."/>
            <person name="Barry K."/>
            <person name="Grigoriev I.V."/>
            <person name="Miller A.N."/>
            <person name="O'Donnell K."/>
            <person name="Stajich J.E."/>
            <person name="Bonito G."/>
        </authorList>
    </citation>
    <scope>NUCLEOTIDE SEQUENCE</scope>
    <source>
        <strain evidence="8">CK1249</strain>
    </source>
</reference>
<feature type="transmembrane region" description="Helical" evidence="7">
    <location>
        <begin position="332"/>
        <end position="351"/>
    </location>
</feature>
<feature type="transmembrane region" description="Helical" evidence="7">
    <location>
        <begin position="271"/>
        <end position="290"/>
    </location>
</feature>
<evidence type="ECO:0000256" key="5">
    <source>
        <dbReference type="ARBA" id="ARBA00023136"/>
    </source>
</evidence>
<dbReference type="InterPro" id="IPR036259">
    <property type="entry name" value="MFS_trans_sf"/>
</dbReference>
<dbReference type="SUPFAM" id="SSF103473">
    <property type="entry name" value="MFS general substrate transporter"/>
    <property type="match status" value="1"/>
</dbReference>
<feature type="transmembrane region" description="Helical" evidence="7">
    <location>
        <begin position="203"/>
        <end position="221"/>
    </location>
</feature>
<name>A0A9P6LZV9_MORAP</name>
<dbReference type="GO" id="GO:0016020">
    <property type="term" value="C:membrane"/>
    <property type="evidence" value="ECO:0007669"/>
    <property type="project" value="UniProtKB-SubCell"/>
</dbReference>
<dbReference type="Gene3D" id="1.20.1250.20">
    <property type="entry name" value="MFS general substrate transporter like domains"/>
    <property type="match status" value="2"/>
</dbReference>
<organism evidence="8 9">
    <name type="scientific">Mortierella alpina</name>
    <name type="common">Oleaginous fungus</name>
    <name type="synonym">Mortierella renispora</name>
    <dbReference type="NCBI Taxonomy" id="64518"/>
    <lineage>
        <taxon>Eukaryota</taxon>
        <taxon>Fungi</taxon>
        <taxon>Fungi incertae sedis</taxon>
        <taxon>Mucoromycota</taxon>
        <taxon>Mortierellomycotina</taxon>
        <taxon>Mortierellomycetes</taxon>
        <taxon>Mortierellales</taxon>
        <taxon>Mortierellaceae</taxon>
        <taxon>Mortierella</taxon>
    </lineage>
</organism>
<protein>
    <recommendedName>
        <fullName evidence="10">Major facilitator superfamily (MFS) profile domain-containing protein</fullName>
    </recommendedName>
</protein>
<evidence type="ECO:0000313" key="9">
    <source>
        <dbReference type="Proteomes" id="UP000738359"/>
    </source>
</evidence>
<evidence type="ECO:0000256" key="6">
    <source>
        <dbReference type="SAM" id="MobiDB-lite"/>
    </source>
</evidence>
<dbReference type="AlphaFoldDB" id="A0A9P6LZV9"/>
<evidence type="ECO:0000256" key="3">
    <source>
        <dbReference type="ARBA" id="ARBA00022692"/>
    </source>
</evidence>
<feature type="transmembrane region" description="Helical" evidence="7">
    <location>
        <begin position="586"/>
        <end position="607"/>
    </location>
</feature>